<dbReference type="PANTHER" id="PTHR43821:SF1">
    <property type="entry name" value="NAD(P)H NITROREDUCTASE YDJA-RELATED"/>
    <property type="match status" value="1"/>
</dbReference>
<evidence type="ECO:0000256" key="6">
    <source>
        <dbReference type="ARBA" id="ARBA00023027"/>
    </source>
</evidence>
<dbReference type="InterPro" id="IPR000415">
    <property type="entry name" value="Nitroreductase-like"/>
</dbReference>
<evidence type="ECO:0000256" key="2">
    <source>
        <dbReference type="ARBA" id="ARBA00022630"/>
    </source>
</evidence>
<reference evidence="10 11" key="1">
    <citation type="submission" date="2017-09" db="EMBL/GenBank/DDBJ databases">
        <title>A multilocus sequence analysis scheme for characterization of bacteria in the genus Thioclava.</title>
        <authorList>
            <person name="Liu Y."/>
            <person name="Shao Z."/>
        </authorList>
    </citation>
    <scope>NUCLEOTIDE SEQUENCE [LARGE SCALE GENOMIC DNA]</scope>
    <source>
        <strain evidence="10 11">CAU 1312</strain>
    </source>
</reference>
<keyword evidence="11" id="KW-1185">Reference proteome</keyword>
<comment type="cofactor">
    <cofactor evidence="8">
        <name>FMN</name>
        <dbReference type="ChEBI" id="CHEBI:58210"/>
    </cofactor>
    <text evidence="8">Binds 1 FMN per subunit.</text>
</comment>
<comment type="caution">
    <text evidence="10">The sequence shown here is derived from an EMBL/GenBank/DDBJ whole genome shotgun (WGS) entry which is preliminary data.</text>
</comment>
<accession>A0A2A4CQ08</accession>
<dbReference type="EC" id="1.-.-.-" evidence="7"/>
<dbReference type="Gene3D" id="3.40.109.10">
    <property type="entry name" value="NADH Oxidase"/>
    <property type="match status" value="1"/>
</dbReference>
<organism evidence="10 11">
    <name type="scientific">Pseudothioclava arenosa</name>
    <dbReference type="NCBI Taxonomy" id="1795308"/>
    <lineage>
        <taxon>Bacteria</taxon>
        <taxon>Pseudomonadati</taxon>
        <taxon>Pseudomonadota</taxon>
        <taxon>Alphaproteobacteria</taxon>
        <taxon>Rhodobacterales</taxon>
        <taxon>Paracoccaceae</taxon>
        <taxon>Pseudothioclava</taxon>
    </lineage>
</organism>
<keyword evidence="2 7" id="KW-0285">Flavoprotein</keyword>
<dbReference type="Proteomes" id="UP000243507">
    <property type="component" value="Unassembled WGS sequence"/>
</dbReference>
<feature type="binding site" evidence="8">
    <location>
        <position position="51"/>
    </location>
    <ligand>
        <name>FMN</name>
        <dbReference type="ChEBI" id="CHEBI:58210"/>
        <note>ligand shared between dimeric partners</note>
    </ligand>
</feature>
<dbReference type="InterPro" id="IPR052530">
    <property type="entry name" value="NAD(P)H_nitroreductase"/>
</dbReference>
<dbReference type="SUPFAM" id="SSF55469">
    <property type="entry name" value="FMN-dependent nitroreductase-like"/>
    <property type="match status" value="1"/>
</dbReference>
<evidence type="ECO:0000256" key="3">
    <source>
        <dbReference type="ARBA" id="ARBA00022643"/>
    </source>
</evidence>
<dbReference type="PIRSF" id="PIRSF000232">
    <property type="entry name" value="YdjA"/>
    <property type="match status" value="1"/>
</dbReference>
<evidence type="ECO:0000259" key="9">
    <source>
        <dbReference type="Pfam" id="PF00881"/>
    </source>
</evidence>
<proteinExistence type="inferred from homology"/>
<feature type="domain" description="Nitroreductase" evidence="9">
    <location>
        <begin position="39"/>
        <end position="178"/>
    </location>
</feature>
<dbReference type="Pfam" id="PF00881">
    <property type="entry name" value="Nitroreductase"/>
    <property type="match status" value="1"/>
</dbReference>
<dbReference type="CDD" id="cd02135">
    <property type="entry name" value="YdjA-like"/>
    <property type="match status" value="1"/>
</dbReference>
<dbReference type="GO" id="GO:0016491">
    <property type="term" value="F:oxidoreductase activity"/>
    <property type="evidence" value="ECO:0007669"/>
    <property type="project" value="UniProtKB-UniRule"/>
</dbReference>
<protein>
    <recommendedName>
        <fullName evidence="7">Putative NAD(P)H nitroreductase</fullName>
        <ecNumber evidence="7">1.-.-.-</ecNumber>
    </recommendedName>
</protein>
<comment type="similarity">
    <text evidence="1 7">Belongs to the nitroreductase family.</text>
</comment>
<evidence type="ECO:0000256" key="7">
    <source>
        <dbReference type="PIRNR" id="PIRNR000232"/>
    </source>
</evidence>
<keyword evidence="4 7" id="KW-0521">NADP</keyword>
<dbReference type="InterPro" id="IPR026021">
    <property type="entry name" value="YdjA-like"/>
</dbReference>
<evidence type="ECO:0000313" key="11">
    <source>
        <dbReference type="Proteomes" id="UP000243507"/>
    </source>
</evidence>
<evidence type="ECO:0000256" key="8">
    <source>
        <dbReference type="PIRSR" id="PIRSR000232-1"/>
    </source>
</evidence>
<dbReference type="AlphaFoldDB" id="A0A2A4CQ08"/>
<dbReference type="OrthoDB" id="9804207at2"/>
<feature type="binding site" description="in other chain" evidence="8">
    <location>
        <begin position="147"/>
        <end position="149"/>
    </location>
    <ligand>
        <name>FMN</name>
        <dbReference type="ChEBI" id="CHEBI:58210"/>
        <note>ligand shared between dimeric partners</note>
    </ligand>
</feature>
<dbReference type="InterPro" id="IPR029479">
    <property type="entry name" value="Nitroreductase"/>
</dbReference>
<feature type="binding site" evidence="8">
    <location>
        <position position="55"/>
    </location>
    <ligand>
        <name>FMN</name>
        <dbReference type="ChEBI" id="CHEBI:58210"/>
        <note>ligand shared between dimeric partners</note>
    </ligand>
</feature>
<evidence type="ECO:0000256" key="5">
    <source>
        <dbReference type="ARBA" id="ARBA00023002"/>
    </source>
</evidence>
<dbReference type="EMBL" id="NTJD01000007">
    <property type="protein sequence ID" value="PCD76164.1"/>
    <property type="molecule type" value="Genomic_DNA"/>
</dbReference>
<dbReference type="PANTHER" id="PTHR43821">
    <property type="entry name" value="NAD(P)H NITROREDUCTASE YDJA-RELATED"/>
    <property type="match status" value="1"/>
</dbReference>
<keyword evidence="6 7" id="KW-0520">NAD</keyword>
<name>A0A2A4CQ08_9RHOB</name>
<dbReference type="RefSeq" id="WP_096433784.1">
    <property type="nucleotide sequence ID" value="NZ_NTJD01000007.1"/>
</dbReference>
<keyword evidence="3 7" id="KW-0288">FMN</keyword>
<feature type="binding site" description="in other chain" evidence="8">
    <location>
        <begin position="24"/>
        <end position="26"/>
    </location>
    <ligand>
        <name>FMN</name>
        <dbReference type="ChEBI" id="CHEBI:58210"/>
        <note>ligand shared between dimeric partners</note>
    </ligand>
</feature>
<gene>
    <name evidence="10" type="ORF">CLN94_10050</name>
</gene>
<sequence>MQIPPGTINPATRNEEALRFLLTRRSRPAKTLTLPVPGRAALEEILTAAARSPDHGKLEPWRFIALARPALERLAGIAEARARAAGLAEEAVTKAASQFAGSHCCIAVIACPRESDKVPEIEQTLSVGAVCTAALNAALAAGWGANWLTGWVTEDAGFRAEALGLADHEWIAGFIHLGTETSPPPERPRPDLTAITTWVDA</sequence>
<evidence type="ECO:0000313" key="10">
    <source>
        <dbReference type="EMBL" id="PCD76164.1"/>
    </source>
</evidence>
<evidence type="ECO:0000256" key="1">
    <source>
        <dbReference type="ARBA" id="ARBA00007118"/>
    </source>
</evidence>
<keyword evidence="5 7" id="KW-0560">Oxidoreductase</keyword>
<evidence type="ECO:0000256" key="4">
    <source>
        <dbReference type="ARBA" id="ARBA00022857"/>
    </source>
</evidence>